<dbReference type="Pfam" id="PF00307">
    <property type="entry name" value="CH"/>
    <property type="match status" value="2"/>
</dbReference>
<reference evidence="4" key="2">
    <citation type="submission" date="2024-06" db="UniProtKB">
        <authorList>
            <consortium name="EnsemblMetazoa"/>
        </authorList>
    </citation>
    <scope>IDENTIFICATION</scope>
</reference>
<dbReference type="FunFam" id="1.10.418.10:FF:000048">
    <property type="entry name" value="Short stop, isoform B"/>
    <property type="match status" value="1"/>
</dbReference>
<dbReference type="AlphaFoldDB" id="A0AAN0J0K0"/>
<proteinExistence type="predicted"/>
<dbReference type="SMART" id="SM00033">
    <property type="entry name" value="CH"/>
    <property type="match status" value="2"/>
</dbReference>
<evidence type="ECO:0000313" key="5">
    <source>
        <dbReference type="Proteomes" id="UP000007879"/>
    </source>
</evidence>
<evidence type="ECO:0000256" key="1">
    <source>
        <dbReference type="ARBA" id="ARBA00022737"/>
    </source>
</evidence>
<accession>A0AAN0J0K0</accession>
<dbReference type="Gene3D" id="1.10.418.10">
    <property type="entry name" value="Calponin-like domain"/>
    <property type="match status" value="2"/>
</dbReference>
<dbReference type="InterPro" id="IPR001589">
    <property type="entry name" value="Actinin_actin-bd_CS"/>
</dbReference>
<keyword evidence="2" id="KW-0009">Actin-binding</keyword>
<evidence type="ECO:0000259" key="3">
    <source>
        <dbReference type="PROSITE" id="PS50021"/>
    </source>
</evidence>
<name>A0AAN0J0K0_AMPQE</name>
<keyword evidence="1" id="KW-0677">Repeat</keyword>
<dbReference type="Proteomes" id="UP000007879">
    <property type="component" value="Unassembled WGS sequence"/>
</dbReference>
<evidence type="ECO:0000256" key="2">
    <source>
        <dbReference type="ARBA" id="ARBA00023203"/>
    </source>
</evidence>
<evidence type="ECO:0000313" key="4">
    <source>
        <dbReference type="EnsemblMetazoa" id="XP_019850238.1"/>
    </source>
</evidence>
<dbReference type="EnsemblMetazoa" id="XM_019994679.1">
    <property type="protein sequence ID" value="XP_019850238.1"/>
    <property type="gene ID" value="LOC109580997"/>
</dbReference>
<dbReference type="GO" id="GO:0003779">
    <property type="term" value="F:actin binding"/>
    <property type="evidence" value="ECO:0007669"/>
    <property type="project" value="UniProtKB-KW"/>
</dbReference>
<dbReference type="SUPFAM" id="SSF47576">
    <property type="entry name" value="Calponin-homology domain, CH-domain"/>
    <property type="match status" value="1"/>
</dbReference>
<feature type="domain" description="Calponin-homology (CH)" evidence="3">
    <location>
        <begin position="17"/>
        <end position="121"/>
    </location>
</feature>
<dbReference type="GeneID" id="109580997"/>
<dbReference type="PANTHER" id="PTHR11915">
    <property type="entry name" value="SPECTRIN/FILAMIN RELATED CYTOSKELETAL PROTEIN"/>
    <property type="match status" value="1"/>
</dbReference>
<dbReference type="RefSeq" id="XP_019850238.1">
    <property type="nucleotide sequence ID" value="XM_019994679.1"/>
</dbReference>
<dbReference type="PROSITE" id="PS50021">
    <property type="entry name" value="CH"/>
    <property type="match status" value="2"/>
</dbReference>
<dbReference type="InterPro" id="IPR036872">
    <property type="entry name" value="CH_dom_sf"/>
</dbReference>
<reference evidence="5" key="1">
    <citation type="journal article" date="2010" name="Nature">
        <title>The Amphimedon queenslandica genome and the evolution of animal complexity.</title>
        <authorList>
            <person name="Srivastava M."/>
            <person name="Simakov O."/>
            <person name="Chapman J."/>
            <person name="Fahey B."/>
            <person name="Gauthier M.E."/>
            <person name="Mitros T."/>
            <person name="Richards G.S."/>
            <person name="Conaco C."/>
            <person name="Dacre M."/>
            <person name="Hellsten U."/>
            <person name="Larroux C."/>
            <person name="Putnam N.H."/>
            <person name="Stanke M."/>
            <person name="Adamska M."/>
            <person name="Darling A."/>
            <person name="Degnan S.M."/>
            <person name="Oakley T.H."/>
            <person name="Plachetzki D.C."/>
            <person name="Zhai Y."/>
            <person name="Adamski M."/>
            <person name="Calcino A."/>
            <person name="Cummins S.F."/>
            <person name="Goodstein D.M."/>
            <person name="Harris C."/>
            <person name="Jackson D.J."/>
            <person name="Leys S.P."/>
            <person name="Shu S."/>
            <person name="Woodcroft B.J."/>
            <person name="Vervoort M."/>
            <person name="Kosik K.S."/>
            <person name="Manning G."/>
            <person name="Degnan B.M."/>
            <person name="Rokhsar D.S."/>
        </authorList>
    </citation>
    <scope>NUCLEOTIDE SEQUENCE [LARGE SCALE GENOMIC DNA]</scope>
</reference>
<keyword evidence="5" id="KW-1185">Reference proteome</keyword>
<dbReference type="InterPro" id="IPR001715">
    <property type="entry name" value="CH_dom"/>
</dbReference>
<protein>
    <recommendedName>
        <fullName evidence="3">Calponin-homology (CH) domain-containing protein</fullName>
    </recommendedName>
</protein>
<sequence>MASLEQSRTKLAGEADLVQKKAFTKWINSHLEKVGLEVRDLFEDLRDGTKLLTLLELFTGKKMHREKGKMRVHHIQNVKTAINYLTDVRKIRIVGIPVEEIVDGNRKLTLGLVWMLILNFQLSGALPSKPGQRPKSPMEVSAKEIKKELLQWAKAATEGYDEVSVTNFHRSWNDGLAFCAIINRHRPDLLDYDDCLGNPPLDNFEAAFSTAEKELGVIRFLDPE</sequence>
<feature type="domain" description="Calponin-homology (CH)" evidence="3">
    <location>
        <begin position="143"/>
        <end position="224"/>
    </location>
</feature>
<dbReference type="KEGG" id="aqu:109580997"/>
<dbReference type="PROSITE" id="PS00019">
    <property type="entry name" value="ACTININ_1"/>
    <property type="match status" value="1"/>
</dbReference>
<organism evidence="4 5">
    <name type="scientific">Amphimedon queenslandica</name>
    <name type="common">Sponge</name>
    <dbReference type="NCBI Taxonomy" id="400682"/>
    <lineage>
        <taxon>Eukaryota</taxon>
        <taxon>Metazoa</taxon>
        <taxon>Porifera</taxon>
        <taxon>Demospongiae</taxon>
        <taxon>Heteroscleromorpha</taxon>
        <taxon>Haplosclerida</taxon>
        <taxon>Niphatidae</taxon>
        <taxon>Amphimedon</taxon>
    </lineage>
</organism>